<evidence type="ECO:0000313" key="2">
    <source>
        <dbReference type="Proteomes" id="UP000299102"/>
    </source>
</evidence>
<evidence type="ECO:0000313" key="1">
    <source>
        <dbReference type="EMBL" id="GBP35393.1"/>
    </source>
</evidence>
<proteinExistence type="predicted"/>
<keyword evidence="2" id="KW-1185">Reference proteome</keyword>
<reference evidence="1 2" key="1">
    <citation type="journal article" date="2019" name="Commun. Biol.">
        <title>The bagworm genome reveals a unique fibroin gene that provides high tensile strength.</title>
        <authorList>
            <person name="Kono N."/>
            <person name="Nakamura H."/>
            <person name="Ohtoshi R."/>
            <person name="Tomita M."/>
            <person name="Numata K."/>
            <person name="Arakawa K."/>
        </authorList>
    </citation>
    <scope>NUCLEOTIDE SEQUENCE [LARGE SCALE GENOMIC DNA]</scope>
</reference>
<dbReference type="EMBL" id="BGZK01000302">
    <property type="protein sequence ID" value="GBP35393.1"/>
    <property type="molecule type" value="Genomic_DNA"/>
</dbReference>
<dbReference type="Proteomes" id="UP000299102">
    <property type="component" value="Unassembled WGS sequence"/>
</dbReference>
<accession>A0A4C1V9I5</accession>
<sequence length="68" mass="7177">MLISVLFRQVTWVSNVTLALIKADEPSAGAGDETAALALAPRDGVILTHQHLACSANINECIQIGNSF</sequence>
<name>A0A4C1V9I5_EUMVA</name>
<comment type="caution">
    <text evidence="1">The sequence shown here is derived from an EMBL/GenBank/DDBJ whole genome shotgun (WGS) entry which is preliminary data.</text>
</comment>
<gene>
    <name evidence="1" type="ORF">EVAR_20766_1</name>
</gene>
<dbReference type="AlphaFoldDB" id="A0A4C1V9I5"/>
<organism evidence="1 2">
    <name type="scientific">Eumeta variegata</name>
    <name type="common">Bagworm moth</name>
    <name type="synonym">Eumeta japonica</name>
    <dbReference type="NCBI Taxonomy" id="151549"/>
    <lineage>
        <taxon>Eukaryota</taxon>
        <taxon>Metazoa</taxon>
        <taxon>Ecdysozoa</taxon>
        <taxon>Arthropoda</taxon>
        <taxon>Hexapoda</taxon>
        <taxon>Insecta</taxon>
        <taxon>Pterygota</taxon>
        <taxon>Neoptera</taxon>
        <taxon>Endopterygota</taxon>
        <taxon>Lepidoptera</taxon>
        <taxon>Glossata</taxon>
        <taxon>Ditrysia</taxon>
        <taxon>Tineoidea</taxon>
        <taxon>Psychidae</taxon>
        <taxon>Oiketicinae</taxon>
        <taxon>Eumeta</taxon>
    </lineage>
</organism>
<protein>
    <submittedName>
        <fullName evidence="1">Uncharacterized protein</fullName>
    </submittedName>
</protein>